<dbReference type="GeneID" id="87612556"/>
<sequence length="61" mass="6310">MIYQVINGAVCVGKLSIDALSSSASLFIGDTTTVKLLSIYETPPESMIIGAVPVDTALTPP</sequence>
<dbReference type="AlphaFoldDB" id="A0A4Y3PRS1"/>
<organism evidence="1 2">
    <name type="scientific">Brevibacillus parabrevis</name>
    <dbReference type="NCBI Taxonomy" id="54914"/>
    <lineage>
        <taxon>Bacteria</taxon>
        <taxon>Bacillati</taxon>
        <taxon>Bacillota</taxon>
        <taxon>Bacilli</taxon>
        <taxon>Bacillales</taxon>
        <taxon>Paenibacillaceae</taxon>
        <taxon>Brevibacillus</taxon>
    </lineage>
</organism>
<proteinExistence type="predicted"/>
<keyword evidence="2" id="KW-1185">Reference proteome</keyword>
<evidence type="ECO:0000313" key="2">
    <source>
        <dbReference type="Proteomes" id="UP000316882"/>
    </source>
</evidence>
<evidence type="ECO:0000313" key="1">
    <source>
        <dbReference type="EMBL" id="GEB33041.1"/>
    </source>
</evidence>
<name>A0A4Y3PRS1_BREPA</name>
<comment type="caution">
    <text evidence="1">The sequence shown here is derived from an EMBL/GenBank/DDBJ whole genome shotgun (WGS) entry which is preliminary data.</text>
</comment>
<dbReference type="RefSeq" id="WP_122965029.1">
    <property type="nucleotide sequence ID" value="NZ_BJMH01000011.1"/>
</dbReference>
<dbReference type="Proteomes" id="UP000316882">
    <property type="component" value="Unassembled WGS sequence"/>
</dbReference>
<reference evidence="1 2" key="1">
    <citation type="submission" date="2019-06" db="EMBL/GenBank/DDBJ databases">
        <title>Whole genome shotgun sequence of Brevibacillus parabrevis NBRC 12334.</title>
        <authorList>
            <person name="Hosoyama A."/>
            <person name="Uohara A."/>
            <person name="Ohji S."/>
            <person name="Ichikawa N."/>
        </authorList>
    </citation>
    <scope>NUCLEOTIDE SEQUENCE [LARGE SCALE GENOMIC DNA]</scope>
    <source>
        <strain evidence="1 2">NBRC 12334</strain>
    </source>
</reference>
<gene>
    <name evidence="1" type="ORF">BPA01_26210</name>
</gene>
<dbReference type="EMBL" id="BJMH01000011">
    <property type="protein sequence ID" value="GEB33041.1"/>
    <property type="molecule type" value="Genomic_DNA"/>
</dbReference>
<protein>
    <submittedName>
        <fullName evidence="1">Uncharacterized protein</fullName>
    </submittedName>
</protein>
<dbReference type="STRING" id="54914.AV540_22600"/>
<accession>A0A4Y3PRS1</accession>